<sequence>MAVPEVLSSALWILFWAAFLVLNRWMNPHRRQVGSSRKGLSNEASASECSADDTAGSVVVRHKTGHGSQLEQHRVTLFTLHTLARVPLRTILIPYGTLILFADAWAERERRTIMKNHGDKTVVDLQRVNNAHLRYPPRVKQSLVEFHANSKNWQDMPQRTFMVEPAGVTWMKYEYDTQVRLERYHSHFQNSSHGRQMLEEFRSNNWNIPQREFMSSKWATLPFLPLPILPSTSGLFGSSVIPATTLAAPIPAASIPAASTSGLFGSSATPAAPVPVTAIPAASDTVTPTPAAPAPPPLSSAPRTAATPPTAASTPSSAAPASLTSPATSANAQASITPSAASPTTPATSAHSPASTPLSAASTSQTTPATSTHTPASPPPSTASACRSSTPSNGRKPIRVHRRVSVLSKGPRVHRKLESKLSSATTSDRCAAQANTLPSNAAPASDDTAATAPDSIAAPTSTPNSASMTGPKTAHDSASASSPPIATQISQCTPTIILSTTDVTKEASTDAMDVGSDIVEPACSAIEPAGNAIEPPYDPMEVDSINEQCKPAKPELLKWVRRLKHTREHDVRVGKDGGRSTLLTMTSGIRIDRIASTDANVYGSSSFLQALGTKKDISPSSTTTLLEPPERASGDSRGRASRRNSGTDRSRSRSPQVERTTSRNSVISDDLDHLGFDVEQSLPRQVRRVRSYDTSPSAGGVKRSLPIPQLPVFRRSPNSSRWRSPYSSKRRSTKLSNRRSANLSKYKRGGPRVRIVGSARVKLLEGKRARRDFCVGEIDMLRTAEPRYPLSIPPPNVEDLDNVT</sequence>
<name>A0ACC3NJH7_9PEZI</name>
<gene>
    <name evidence="1" type="ORF">LTR37_005951</name>
</gene>
<organism evidence="1 2">
    <name type="scientific">Vermiconidia calcicola</name>
    <dbReference type="NCBI Taxonomy" id="1690605"/>
    <lineage>
        <taxon>Eukaryota</taxon>
        <taxon>Fungi</taxon>
        <taxon>Dikarya</taxon>
        <taxon>Ascomycota</taxon>
        <taxon>Pezizomycotina</taxon>
        <taxon>Dothideomycetes</taxon>
        <taxon>Dothideomycetidae</taxon>
        <taxon>Mycosphaerellales</taxon>
        <taxon>Extremaceae</taxon>
        <taxon>Vermiconidia</taxon>
    </lineage>
</organism>
<dbReference type="EMBL" id="JAUTXU010000038">
    <property type="protein sequence ID" value="KAK3717242.1"/>
    <property type="molecule type" value="Genomic_DNA"/>
</dbReference>
<accession>A0ACC3NJH7</accession>
<keyword evidence="2" id="KW-1185">Reference proteome</keyword>
<protein>
    <submittedName>
        <fullName evidence="1">Uncharacterized protein</fullName>
    </submittedName>
</protein>
<evidence type="ECO:0000313" key="1">
    <source>
        <dbReference type="EMBL" id="KAK3717242.1"/>
    </source>
</evidence>
<evidence type="ECO:0000313" key="2">
    <source>
        <dbReference type="Proteomes" id="UP001281147"/>
    </source>
</evidence>
<dbReference type="Proteomes" id="UP001281147">
    <property type="component" value="Unassembled WGS sequence"/>
</dbReference>
<comment type="caution">
    <text evidence="1">The sequence shown here is derived from an EMBL/GenBank/DDBJ whole genome shotgun (WGS) entry which is preliminary data.</text>
</comment>
<proteinExistence type="predicted"/>
<reference evidence="1" key="1">
    <citation type="submission" date="2023-07" db="EMBL/GenBank/DDBJ databases">
        <title>Black Yeasts Isolated from many extreme environments.</title>
        <authorList>
            <person name="Coleine C."/>
            <person name="Stajich J.E."/>
            <person name="Selbmann L."/>
        </authorList>
    </citation>
    <scope>NUCLEOTIDE SEQUENCE</scope>
    <source>
        <strain evidence="1">CCFEE 5714</strain>
    </source>
</reference>